<evidence type="ECO:0000313" key="1">
    <source>
        <dbReference type="EMBL" id="TMW84087.1"/>
    </source>
</evidence>
<sequence length="81" mass="9255">MQKNCTETAEVTTYKAIDGPLTPRRFVSGHRRMKEKIFNEDWGILTKCGDTEDLDGPLSPRRTVLHIHHCQQKVAPVPILK</sequence>
<organism evidence="1">
    <name type="scientific">Solanum chilense</name>
    <name type="common">Tomato</name>
    <name type="synonym">Lycopersicon chilense</name>
    <dbReference type="NCBI Taxonomy" id="4083"/>
    <lineage>
        <taxon>Eukaryota</taxon>
        <taxon>Viridiplantae</taxon>
        <taxon>Streptophyta</taxon>
        <taxon>Embryophyta</taxon>
        <taxon>Tracheophyta</taxon>
        <taxon>Spermatophyta</taxon>
        <taxon>Magnoliopsida</taxon>
        <taxon>eudicotyledons</taxon>
        <taxon>Gunneridae</taxon>
        <taxon>Pentapetalae</taxon>
        <taxon>asterids</taxon>
        <taxon>lamiids</taxon>
        <taxon>Solanales</taxon>
        <taxon>Solanaceae</taxon>
        <taxon>Solanoideae</taxon>
        <taxon>Solaneae</taxon>
        <taxon>Solanum</taxon>
        <taxon>Solanum subgen. Lycopersicon</taxon>
    </lineage>
</organism>
<gene>
    <name evidence="1" type="ORF">EJD97_025821</name>
</gene>
<comment type="caution">
    <text evidence="1">The sequence shown here is derived from an EMBL/GenBank/DDBJ whole genome shotgun (WGS) entry which is preliminary data.</text>
</comment>
<protein>
    <submittedName>
        <fullName evidence="1">Uncharacterized protein</fullName>
    </submittedName>
</protein>
<reference evidence="1" key="1">
    <citation type="submission" date="2019-05" db="EMBL/GenBank/DDBJ databases">
        <title>The de novo reference genome and transcriptome assemblies of the wild tomato species Solanum chilense.</title>
        <authorList>
            <person name="Stam R."/>
            <person name="Nosenko T."/>
            <person name="Hoerger A.C."/>
            <person name="Stephan W."/>
            <person name="Seidel M.A."/>
            <person name="Kuhn J.M.M."/>
            <person name="Haberer G."/>
            <person name="Tellier A."/>
        </authorList>
    </citation>
    <scope>NUCLEOTIDE SEQUENCE</scope>
    <source>
        <tissue evidence="1">Mature leaves</tissue>
    </source>
</reference>
<dbReference type="EMBL" id="RXGB01009941">
    <property type="protein sequence ID" value="TMW84087.1"/>
    <property type="molecule type" value="Genomic_DNA"/>
</dbReference>
<dbReference type="AlphaFoldDB" id="A0A6N2ANP0"/>
<proteinExistence type="predicted"/>
<accession>A0A6N2ANP0</accession>
<name>A0A6N2ANP0_SOLCI</name>